<organism evidence="5 6">
    <name type="scientific">Microbacterium kribbense</name>
    <dbReference type="NCBI Taxonomy" id="433645"/>
    <lineage>
        <taxon>Bacteria</taxon>
        <taxon>Bacillati</taxon>
        <taxon>Actinomycetota</taxon>
        <taxon>Actinomycetes</taxon>
        <taxon>Micrococcales</taxon>
        <taxon>Microbacteriaceae</taxon>
        <taxon>Microbacterium</taxon>
    </lineage>
</organism>
<evidence type="ECO:0000313" key="6">
    <source>
        <dbReference type="Proteomes" id="UP001500540"/>
    </source>
</evidence>
<sequence>MSPVLLDKLLLITSLFRQDMTRAFAGTPLTESRVTLLWSLALTGPSTQQALSESLSVSPRNISGLVDVLERHGYVRRVPHPSDRRAVLVQLTAEGDAVMVRMQREHAELNADLGNAVAPADRAAFGRGMDAMLARLVELTSSAPV</sequence>
<keyword evidence="3" id="KW-0804">Transcription</keyword>
<keyword evidence="6" id="KW-1185">Reference proteome</keyword>
<dbReference type="Proteomes" id="UP001500540">
    <property type="component" value="Unassembled WGS sequence"/>
</dbReference>
<gene>
    <name evidence="5" type="ORF">GCM10022240_24170</name>
</gene>
<name>A0ABP7GUJ7_9MICO</name>
<dbReference type="InterPro" id="IPR039422">
    <property type="entry name" value="MarR/SlyA-like"/>
</dbReference>
<evidence type="ECO:0000256" key="1">
    <source>
        <dbReference type="ARBA" id="ARBA00023015"/>
    </source>
</evidence>
<dbReference type="InterPro" id="IPR036390">
    <property type="entry name" value="WH_DNA-bd_sf"/>
</dbReference>
<dbReference type="RefSeq" id="WP_344783942.1">
    <property type="nucleotide sequence ID" value="NZ_BAABAF010000008.1"/>
</dbReference>
<keyword evidence="2" id="KW-0238">DNA-binding</keyword>
<dbReference type="InterPro" id="IPR023187">
    <property type="entry name" value="Tscrpt_reg_MarR-type_CS"/>
</dbReference>
<proteinExistence type="predicted"/>
<dbReference type="PROSITE" id="PS01117">
    <property type="entry name" value="HTH_MARR_1"/>
    <property type="match status" value="1"/>
</dbReference>
<protein>
    <recommendedName>
        <fullName evidence="4">HTH marR-type domain-containing protein</fullName>
    </recommendedName>
</protein>
<dbReference type="PRINTS" id="PR00598">
    <property type="entry name" value="HTHMARR"/>
</dbReference>
<accession>A0ABP7GUJ7</accession>
<evidence type="ECO:0000313" key="5">
    <source>
        <dbReference type="EMBL" id="GAA3771154.1"/>
    </source>
</evidence>
<dbReference type="PROSITE" id="PS50995">
    <property type="entry name" value="HTH_MARR_2"/>
    <property type="match status" value="1"/>
</dbReference>
<evidence type="ECO:0000256" key="3">
    <source>
        <dbReference type="ARBA" id="ARBA00023163"/>
    </source>
</evidence>
<evidence type="ECO:0000256" key="2">
    <source>
        <dbReference type="ARBA" id="ARBA00023125"/>
    </source>
</evidence>
<feature type="domain" description="HTH marR-type" evidence="4">
    <location>
        <begin position="2"/>
        <end position="134"/>
    </location>
</feature>
<dbReference type="EMBL" id="BAABAF010000008">
    <property type="protein sequence ID" value="GAA3771154.1"/>
    <property type="molecule type" value="Genomic_DNA"/>
</dbReference>
<dbReference type="Gene3D" id="1.10.10.10">
    <property type="entry name" value="Winged helix-like DNA-binding domain superfamily/Winged helix DNA-binding domain"/>
    <property type="match status" value="1"/>
</dbReference>
<dbReference type="InterPro" id="IPR036388">
    <property type="entry name" value="WH-like_DNA-bd_sf"/>
</dbReference>
<keyword evidence="1" id="KW-0805">Transcription regulation</keyword>
<evidence type="ECO:0000259" key="4">
    <source>
        <dbReference type="PROSITE" id="PS50995"/>
    </source>
</evidence>
<dbReference type="Pfam" id="PF01047">
    <property type="entry name" value="MarR"/>
    <property type="match status" value="1"/>
</dbReference>
<reference evidence="6" key="1">
    <citation type="journal article" date="2019" name="Int. J. Syst. Evol. Microbiol.">
        <title>The Global Catalogue of Microorganisms (GCM) 10K type strain sequencing project: providing services to taxonomists for standard genome sequencing and annotation.</title>
        <authorList>
            <consortium name="The Broad Institute Genomics Platform"/>
            <consortium name="The Broad Institute Genome Sequencing Center for Infectious Disease"/>
            <person name="Wu L."/>
            <person name="Ma J."/>
        </authorList>
    </citation>
    <scope>NUCLEOTIDE SEQUENCE [LARGE SCALE GENOMIC DNA]</scope>
    <source>
        <strain evidence="6">JCM 16950</strain>
    </source>
</reference>
<dbReference type="SUPFAM" id="SSF46785">
    <property type="entry name" value="Winged helix' DNA-binding domain"/>
    <property type="match status" value="1"/>
</dbReference>
<dbReference type="SMART" id="SM00347">
    <property type="entry name" value="HTH_MARR"/>
    <property type="match status" value="1"/>
</dbReference>
<dbReference type="PANTHER" id="PTHR33164">
    <property type="entry name" value="TRANSCRIPTIONAL REGULATOR, MARR FAMILY"/>
    <property type="match status" value="1"/>
</dbReference>
<dbReference type="InterPro" id="IPR000835">
    <property type="entry name" value="HTH_MarR-typ"/>
</dbReference>
<dbReference type="PANTHER" id="PTHR33164:SF43">
    <property type="entry name" value="HTH-TYPE TRANSCRIPTIONAL REPRESSOR YETL"/>
    <property type="match status" value="1"/>
</dbReference>
<comment type="caution">
    <text evidence="5">The sequence shown here is derived from an EMBL/GenBank/DDBJ whole genome shotgun (WGS) entry which is preliminary data.</text>
</comment>